<dbReference type="SUPFAM" id="SSF51735">
    <property type="entry name" value="NAD(P)-binding Rossmann-fold domains"/>
    <property type="match status" value="1"/>
</dbReference>
<dbReference type="EMBL" id="AUZY01002559">
    <property type="protein sequence ID" value="EQD72057.1"/>
    <property type="molecule type" value="Genomic_DNA"/>
</dbReference>
<dbReference type="Gene3D" id="3.40.50.720">
    <property type="entry name" value="NAD(P)-binding Rossmann-like Domain"/>
    <property type="match status" value="1"/>
</dbReference>
<dbReference type="InterPro" id="IPR036291">
    <property type="entry name" value="NAD(P)-bd_dom_sf"/>
</dbReference>
<reference evidence="2" key="1">
    <citation type="submission" date="2013-08" db="EMBL/GenBank/DDBJ databases">
        <authorList>
            <person name="Mendez C."/>
            <person name="Richter M."/>
            <person name="Ferrer M."/>
            <person name="Sanchez J."/>
        </authorList>
    </citation>
    <scope>NUCLEOTIDE SEQUENCE</scope>
</reference>
<protein>
    <submittedName>
        <fullName evidence="2">CoA-binding domain-containing protein</fullName>
    </submittedName>
</protein>
<organism evidence="2">
    <name type="scientific">mine drainage metagenome</name>
    <dbReference type="NCBI Taxonomy" id="410659"/>
    <lineage>
        <taxon>unclassified sequences</taxon>
        <taxon>metagenomes</taxon>
        <taxon>ecological metagenomes</taxon>
    </lineage>
</organism>
<proteinExistence type="predicted"/>
<accession>T1BQD4</accession>
<dbReference type="PANTHER" id="PTHR33303:SF2">
    <property type="entry name" value="COA-BINDING DOMAIN-CONTAINING PROTEIN"/>
    <property type="match status" value="1"/>
</dbReference>
<evidence type="ECO:0000313" key="2">
    <source>
        <dbReference type="EMBL" id="EQD72057.1"/>
    </source>
</evidence>
<reference evidence="2" key="2">
    <citation type="journal article" date="2014" name="ISME J.">
        <title>Microbial stratification in low pH oxic and suboxic macroscopic growths along an acid mine drainage.</title>
        <authorList>
            <person name="Mendez-Garcia C."/>
            <person name="Mesa V."/>
            <person name="Sprenger R.R."/>
            <person name="Richter M."/>
            <person name="Diez M.S."/>
            <person name="Solano J."/>
            <person name="Bargiela R."/>
            <person name="Golyshina O.V."/>
            <person name="Manteca A."/>
            <person name="Ramos J.L."/>
            <person name="Gallego J.R."/>
            <person name="Llorente I."/>
            <person name="Martins Dos Santos V.A."/>
            <person name="Jensen O.N."/>
            <person name="Pelaez A.I."/>
            <person name="Sanchez J."/>
            <person name="Ferrer M."/>
        </authorList>
    </citation>
    <scope>NUCLEOTIDE SEQUENCE</scope>
</reference>
<dbReference type="Pfam" id="PF13380">
    <property type="entry name" value="CoA_binding_2"/>
    <property type="match status" value="1"/>
</dbReference>
<name>T1BQD4_9ZZZZ</name>
<sequence length="152" mass="16662">MGTVAHPAGTMHDEEMRGLLRQTRTVAVVGMSGNPDRDSYQVGAYLKARGYRVIPVNPALKEVLGETAYPRLGAIPPEVRVDIVDVFRRSDAVPEIVEEALARSPPPRAVWLQLTVRHPESGPRLQAAGVEFVQDHCIMQEHRRLVAPGSPG</sequence>
<comment type="caution">
    <text evidence="2">The sequence shown here is derived from an EMBL/GenBank/DDBJ whole genome shotgun (WGS) entry which is preliminary data.</text>
</comment>
<gene>
    <name evidence="2" type="ORF">B1B_04088</name>
</gene>
<feature type="domain" description="CoA-binding" evidence="1">
    <location>
        <begin position="19"/>
        <end position="116"/>
    </location>
</feature>
<dbReference type="InterPro" id="IPR003781">
    <property type="entry name" value="CoA-bd"/>
</dbReference>
<dbReference type="AlphaFoldDB" id="T1BQD4"/>
<dbReference type="PANTHER" id="PTHR33303">
    <property type="entry name" value="CYTOPLASMIC PROTEIN-RELATED"/>
    <property type="match status" value="1"/>
</dbReference>
<evidence type="ECO:0000259" key="1">
    <source>
        <dbReference type="SMART" id="SM00881"/>
    </source>
</evidence>
<dbReference type="SMART" id="SM00881">
    <property type="entry name" value="CoA_binding"/>
    <property type="match status" value="1"/>
</dbReference>